<evidence type="ECO:0000256" key="1">
    <source>
        <dbReference type="ARBA" id="ARBA00022729"/>
    </source>
</evidence>
<dbReference type="SMART" id="SM00700">
    <property type="entry name" value="JHBP"/>
    <property type="match status" value="2"/>
</dbReference>
<dbReference type="InterPro" id="IPR038606">
    <property type="entry name" value="To_sf"/>
</dbReference>
<evidence type="ECO:0000313" key="4">
    <source>
        <dbReference type="Proteomes" id="UP000504634"/>
    </source>
</evidence>
<dbReference type="OrthoDB" id="8186595at2759"/>
<accession>A0A6J2TC12</accession>
<organism evidence="4 5">
    <name type="scientific">Drosophila lebanonensis</name>
    <name type="common">Fruit fly</name>
    <name type="synonym">Scaptodrosophila lebanonensis</name>
    <dbReference type="NCBI Taxonomy" id="7225"/>
    <lineage>
        <taxon>Eukaryota</taxon>
        <taxon>Metazoa</taxon>
        <taxon>Ecdysozoa</taxon>
        <taxon>Arthropoda</taxon>
        <taxon>Hexapoda</taxon>
        <taxon>Insecta</taxon>
        <taxon>Pterygota</taxon>
        <taxon>Neoptera</taxon>
        <taxon>Endopterygota</taxon>
        <taxon>Diptera</taxon>
        <taxon>Brachycera</taxon>
        <taxon>Muscomorpha</taxon>
        <taxon>Ephydroidea</taxon>
        <taxon>Drosophilidae</taxon>
        <taxon>Scaptodrosophila</taxon>
    </lineage>
</organism>
<evidence type="ECO:0000256" key="2">
    <source>
        <dbReference type="ARBA" id="ARBA00023108"/>
    </source>
</evidence>
<protein>
    <submittedName>
        <fullName evidence="5">Uncharacterized protein LOC115623915</fullName>
    </submittedName>
</protein>
<reference evidence="5" key="1">
    <citation type="submission" date="2025-08" db="UniProtKB">
        <authorList>
            <consortium name="RefSeq"/>
        </authorList>
    </citation>
    <scope>IDENTIFICATION</scope>
    <source>
        <strain evidence="5">11010-0011.00</strain>
        <tissue evidence="5">Whole body</tissue>
    </source>
</reference>
<gene>
    <name evidence="5" type="primary">LOC115623915</name>
</gene>
<dbReference type="GO" id="GO:0005615">
    <property type="term" value="C:extracellular space"/>
    <property type="evidence" value="ECO:0007669"/>
    <property type="project" value="TreeGrafter"/>
</dbReference>
<dbReference type="Gene3D" id="3.15.10.30">
    <property type="entry name" value="Haemolymph juvenile hormone binding protein"/>
    <property type="match status" value="2"/>
</dbReference>
<dbReference type="InterPro" id="IPR010562">
    <property type="entry name" value="Haemolymph_juvenile_hormone-bd"/>
</dbReference>
<dbReference type="PANTHER" id="PTHR11008">
    <property type="entry name" value="PROTEIN TAKEOUT-LIKE PROTEIN"/>
    <property type="match status" value="1"/>
</dbReference>
<name>A0A6J2TC12_DROLE</name>
<dbReference type="Proteomes" id="UP000504634">
    <property type="component" value="Unplaced"/>
</dbReference>
<sequence>MTAEIPRCHNGDTDCIINVSHTLIRQHARTGYPSAGFPQVEPFLVKRFDISDGRTGSLNLKLAFRDVNVEGLSGVKFDRAVGFGANPATTKFEMYGSFPKIVLRGKYNADGRILILPIRGDGDADITLHSPKFSVKFKPGVQQHDGRTYLTVDKLKVLVEPQLMNIKLTNLFNGDQALGTNLNQFLNENWSDVWGELQPSIHVAIAEIMKSILSTLFKRFAYEDLFLELLVIQRSALYKNKAAAREIVSFANACIRIGLEMFRVVGLLVLCLIVAGQAKFPDDPKPCKHADKKCLLNIVNHLLSEKAVVGDSSINLVKLDPLRVAKMNIKQGADSPVNIDLTFTDNEVFGIKTLKLLDIRGFGTDLAKKHELRMKSDAVSLVGPYNIKGKVLILPISGSGISNLTLVNCNVVIVFTGKAYEKNGETYMKATNLKVEADPERLIYNFTNLFNGDKALGDNMNAFLNENWKSIFLEVQQSMQNAFAKIFEAIISNVFTKYPYAKFFEA</sequence>
<dbReference type="FunFam" id="3.15.10.30:FF:000001">
    <property type="entry name" value="Takeout-like protein 1"/>
    <property type="match status" value="2"/>
</dbReference>
<keyword evidence="2" id="KW-0090">Biological rhythms</keyword>
<dbReference type="RefSeq" id="XP_030374331.1">
    <property type="nucleotide sequence ID" value="XM_030518471.1"/>
</dbReference>
<evidence type="ECO:0000256" key="3">
    <source>
        <dbReference type="ARBA" id="ARBA00060902"/>
    </source>
</evidence>
<evidence type="ECO:0000313" key="5">
    <source>
        <dbReference type="RefSeq" id="XP_030374331.1"/>
    </source>
</evidence>
<dbReference type="GeneID" id="115623915"/>
<dbReference type="AlphaFoldDB" id="A0A6J2TC12"/>
<dbReference type="PANTHER" id="PTHR11008:SF32">
    <property type="entry name" value="CIRCADIAN CLOCK-CONTROLLED PROTEIN DAYWAKE-RELATED"/>
    <property type="match status" value="1"/>
</dbReference>
<keyword evidence="1" id="KW-0732">Signal</keyword>
<keyword evidence="4" id="KW-1185">Reference proteome</keyword>
<dbReference type="Pfam" id="PF06585">
    <property type="entry name" value="JHBP"/>
    <property type="match status" value="2"/>
</dbReference>
<dbReference type="GO" id="GO:0007623">
    <property type="term" value="P:circadian rhythm"/>
    <property type="evidence" value="ECO:0007669"/>
    <property type="project" value="UniProtKB-ARBA"/>
</dbReference>
<proteinExistence type="inferred from homology"/>
<comment type="similarity">
    <text evidence="3">Belongs to the TO family.</text>
</comment>